<evidence type="ECO:0000313" key="1">
    <source>
        <dbReference type="EMBL" id="SVD70483.1"/>
    </source>
</evidence>
<dbReference type="EMBL" id="UINC01167791">
    <property type="protein sequence ID" value="SVD70483.1"/>
    <property type="molecule type" value="Genomic_DNA"/>
</dbReference>
<reference evidence="1" key="1">
    <citation type="submission" date="2018-05" db="EMBL/GenBank/DDBJ databases">
        <authorList>
            <person name="Lanie J.A."/>
            <person name="Ng W.-L."/>
            <person name="Kazmierczak K.M."/>
            <person name="Andrzejewski T.M."/>
            <person name="Davidsen T.M."/>
            <person name="Wayne K.J."/>
            <person name="Tettelin H."/>
            <person name="Glass J.I."/>
            <person name="Rusch D."/>
            <person name="Podicherti R."/>
            <person name="Tsui H.-C.T."/>
            <person name="Winkler M.E."/>
        </authorList>
    </citation>
    <scope>NUCLEOTIDE SEQUENCE</scope>
</reference>
<evidence type="ECO:0008006" key="2">
    <source>
        <dbReference type="Google" id="ProtNLM"/>
    </source>
</evidence>
<name>A0A382XHR4_9ZZZZ</name>
<sequence>MAATIGQLARSTGIEIVSFNVAAATTLTVGKLVALDASGNAVAATNSVGTIARGLFVAIETVDNSAGSAGDLQVRCAIGNTYVYCEAGGAIKVGEAVKADANSDCVVATAILGAETHVGRFIAHENESVSPTDAVDGDVIIVRLGF</sequence>
<protein>
    <recommendedName>
        <fullName evidence="2">DUF2190 domain-containing protein</fullName>
    </recommendedName>
</protein>
<proteinExistence type="predicted"/>
<gene>
    <name evidence="1" type="ORF">METZ01_LOCUS423337</name>
</gene>
<accession>A0A382XHR4</accession>
<organism evidence="1">
    <name type="scientific">marine metagenome</name>
    <dbReference type="NCBI Taxonomy" id="408172"/>
    <lineage>
        <taxon>unclassified sequences</taxon>
        <taxon>metagenomes</taxon>
        <taxon>ecological metagenomes</taxon>
    </lineage>
</organism>
<dbReference type="AlphaFoldDB" id="A0A382XHR4"/>